<dbReference type="InterPro" id="IPR003500">
    <property type="entry name" value="RpiB_LacA_LacB"/>
</dbReference>
<feature type="binding site" evidence="3">
    <location>
        <position position="151"/>
    </location>
    <ligand>
        <name>D-ribulose 5-phosphate</name>
        <dbReference type="ChEBI" id="CHEBI:58121"/>
    </ligand>
</feature>
<comment type="similarity">
    <text evidence="1">Belongs to the LacAB/RpiB family.</text>
</comment>
<evidence type="ECO:0000256" key="3">
    <source>
        <dbReference type="PIRSR" id="PIRSR005384-2"/>
    </source>
</evidence>
<gene>
    <name evidence="4" type="primary">rpiB</name>
    <name evidence="4" type="ORF">GCM10007100_09870</name>
</gene>
<dbReference type="GO" id="GO:0009052">
    <property type="term" value="P:pentose-phosphate shunt, non-oxidative branch"/>
    <property type="evidence" value="ECO:0007669"/>
    <property type="project" value="TreeGrafter"/>
</dbReference>
<feature type="binding site" evidence="3">
    <location>
        <begin position="85"/>
        <end position="89"/>
    </location>
    <ligand>
        <name>D-ribulose 5-phosphate</name>
        <dbReference type="ChEBI" id="CHEBI:58121"/>
    </ligand>
</feature>
<feature type="binding site" evidence="3">
    <location>
        <position position="128"/>
    </location>
    <ligand>
        <name>D-ribulose 5-phosphate</name>
        <dbReference type="ChEBI" id="CHEBI:58121"/>
    </ligand>
</feature>
<dbReference type="Pfam" id="PF02502">
    <property type="entry name" value="LacAB_rpiB"/>
    <property type="match status" value="1"/>
</dbReference>
<dbReference type="EMBL" id="BMXI01000003">
    <property type="protein sequence ID" value="GHC46306.1"/>
    <property type="molecule type" value="Genomic_DNA"/>
</dbReference>
<evidence type="ECO:0000256" key="1">
    <source>
        <dbReference type="ARBA" id="ARBA00008754"/>
    </source>
</evidence>
<evidence type="ECO:0000256" key="2">
    <source>
        <dbReference type="ARBA" id="ARBA00023235"/>
    </source>
</evidence>
<dbReference type="PANTHER" id="PTHR30345">
    <property type="entry name" value="RIBOSE-5-PHOSPHATE ISOMERASE B"/>
    <property type="match status" value="1"/>
</dbReference>
<sequence length="171" mass="18410">MGRPLVRRNDWDGIVVESLMRIALGTDHAGYLLKEEVKKHLLAKGHEVEDFGTDSEQAVDYPDYVGPAAESVGLGKNDLGIVFGGSGNGEAIVANKADGVRCGLCWDLWSAEMTKKHNNANVIALGGRVVEPKLALAIVDMWLESEFEGGRHLTRINKIKNGGAGRASLES</sequence>
<dbReference type="GO" id="GO:0019316">
    <property type="term" value="P:D-allose catabolic process"/>
    <property type="evidence" value="ECO:0007669"/>
    <property type="project" value="TreeGrafter"/>
</dbReference>
<dbReference type="Proteomes" id="UP000644507">
    <property type="component" value="Unassembled WGS sequence"/>
</dbReference>
<dbReference type="NCBIfam" id="TIGR00689">
    <property type="entry name" value="rpiB_lacA_lacB"/>
    <property type="match status" value="1"/>
</dbReference>
<dbReference type="GO" id="GO:0004751">
    <property type="term" value="F:ribose-5-phosphate isomerase activity"/>
    <property type="evidence" value="ECO:0007669"/>
    <property type="project" value="TreeGrafter"/>
</dbReference>
<reference evidence="4" key="2">
    <citation type="submission" date="2020-09" db="EMBL/GenBank/DDBJ databases">
        <authorList>
            <person name="Sun Q."/>
            <person name="Kim S."/>
        </authorList>
    </citation>
    <scope>NUCLEOTIDE SEQUENCE</scope>
    <source>
        <strain evidence="4">KCTC 12988</strain>
    </source>
</reference>
<dbReference type="InterPro" id="IPR004785">
    <property type="entry name" value="RpiB"/>
</dbReference>
<dbReference type="Gene3D" id="3.40.1400.10">
    <property type="entry name" value="Sugar-phosphate isomerase, RpiB/LacA/LacB"/>
    <property type="match status" value="1"/>
</dbReference>
<feature type="binding site" evidence="3">
    <location>
        <position position="118"/>
    </location>
    <ligand>
        <name>D-ribulose 5-phosphate</name>
        <dbReference type="ChEBI" id="CHEBI:58121"/>
    </ligand>
</feature>
<keyword evidence="2 4" id="KW-0413">Isomerase</keyword>
<proteinExistence type="inferred from homology"/>
<protein>
    <submittedName>
        <fullName evidence="4">Ribose-5-phosphate isomerase</fullName>
    </submittedName>
</protein>
<keyword evidence="5" id="KW-1185">Reference proteome</keyword>
<dbReference type="SUPFAM" id="SSF89623">
    <property type="entry name" value="Ribose/Galactose isomerase RpiB/AlsB"/>
    <property type="match status" value="1"/>
</dbReference>
<evidence type="ECO:0000313" key="5">
    <source>
        <dbReference type="Proteomes" id="UP000644507"/>
    </source>
</evidence>
<feature type="binding site" evidence="3">
    <location>
        <begin position="27"/>
        <end position="28"/>
    </location>
    <ligand>
        <name>D-ribulose 5-phosphate</name>
        <dbReference type="ChEBI" id="CHEBI:58121"/>
    </ligand>
</feature>
<evidence type="ECO:0000313" key="4">
    <source>
        <dbReference type="EMBL" id="GHC46306.1"/>
    </source>
</evidence>
<name>A0A918TFZ0_9BACT</name>
<accession>A0A918TFZ0</accession>
<dbReference type="AlphaFoldDB" id="A0A918TFZ0"/>
<organism evidence="4 5">
    <name type="scientific">Roseibacillus persicicus</name>
    <dbReference type="NCBI Taxonomy" id="454148"/>
    <lineage>
        <taxon>Bacteria</taxon>
        <taxon>Pseudomonadati</taxon>
        <taxon>Verrucomicrobiota</taxon>
        <taxon>Verrucomicrobiia</taxon>
        <taxon>Verrucomicrobiales</taxon>
        <taxon>Verrucomicrobiaceae</taxon>
        <taxon>Roseibacillus</taxon>
    </lineage>
</organism>
<dbReference type="PIRSF" id="PIRSF005384">
    <property type="entry name" value="RpiB_LacA_B"/>
    <property type="match status" value="1"/>
</dbReference>
<feature type="binding site" evidence="3">
    <location>
        <position position="155"/>
    </location>
    <ligand>
        <name>D-ribulose 5-phosphate</name>
        <dbReference type="ChEBI" id="CHEBI:58121"/>
    </ligand>
</feature>
<dbReference type="InterPro" id="IPR036569">
    <property type="entry name" value="RpiB_LacA_LacB_sf"/>
</dbReference>
<dbReference type="NCBIfam" id="NF004051">
    <property type="entry name" value="PRK05571.1"/>
    <property type="match status" value="1"/>
</dbReference>
<dbReference type="PANTHER" id="PTHR30345:SF0">
    <property type="entry name" value="DNA DAMAGE-REPAIR_TOLERATION PROTEIN DRT102"/>
    <property type="match status" value="1"/>
</dbReference>
<comment type="caution">
    <text evidence="4">The sequence shown here is derived from an EMBL/GenBank/DDBJ whole genome shotgun (WGS) entry which is preliminary data.</text>
</comment>
<reference evidence="4" key="1">
    <citation type="journal article" date="2014" name="Int. J. Syst. Evol. Microbiol.">
        <title>Complete genome sequence of Corynebacterium casei LMG S-19264T (=DSM 44701T), isolated from a smear-ripened cheese.</title>
        <authorList>
            <consortium name="US DOE Joint Genome Institute (JGI-PGF)"/>
            <person name="Walter F."/>
            <person name="Albersmeier A."/>
            <person name="Kalinowski J."/>
            <person name="Ruckert C."/>
        </authorList>
    </citation>
    <scope>NUCLEOTIDE SEQUENCE</scope>
    <source>
        <strain evidence="4">KCTC 12988</strain>
    </source>
</reference>
<dbReference type="NCBIfam" id="TIGR01120">
    <property type="entry name" value="rpiB"/>
    <property type="match status" value="1"/>
</dbReference>